<organism evidence="5 6">
    <name type="scientific">Brucella pseudintermedia</name>
    <dbReference type="NCBI Taxonomy" id="370111"/>
    <lineage>
        <taxon>Bacteria</taxon>
        <taxon>Pseudomonadati</taxon>
        <taxon>Pseudomonadota</taxon>
        <taxon>Alphaproteobacteria</taxon>
        <taxon>Hyphomicrobiales</taxon>
        <taxon>Brucellaceae</taxon>
        <taxon>Brucella/Ochrobactrum group</taxon>
        <taxon>Brucella</taxon>
    </lineage>
</organism>
<keyword evidence="3" id="KW-0804">Transcription</keyword>
<reference evidence="5" key="1">
    <citation type="submission" date="2022-06" db="EMBL/GenBank/DDBJ databases">
        <title>Complete Genome Sequence of Deoxynivalenol-bioadsorption Ochrobactrum pseudintermedium ASAG-D25.</title>
        <authorList>
            <person name="Wang N."/>
        </authorList>
    </citation>
    <scope>NUCLEOTIDE SEQUENCE</scope>
    <source>
        <strain evidence="5">ASAG-D25</strain>
    </source>
</reference>
<proteinExistence type="predicted"/>
<dbReference type="PANTHER" id="PTHR30146">
    <property type="entry name" value="LACI-RELATED TRANSCRIPTIONAL REPRESSOR"/>
    <property type="match status" value="1"/>
</dbReference>
<keyword evidence="6" id="KW-1185">Reference proteome</keyword>
<dbReference type="CDD" id="cd01392">
    <property type="entry name" value="HTH_LacI"/>
    <property type="match status" value="1"/>
</dbReference>
<keyword evidence="2" id="KW-0238">DNA-binding</keyword>
<evidence type="ECO:0000256" key="3">
    <source>
        <dbReference type="ARBA" id="ARBA00023163"/>
    </source>
</evidence>
<dbReference type="CDD" id="cd06267">
    <property type="entry name" value="PBP1_LacI_sugar_binding-like"/>
    <property type="match status" value="1"/>
</dbReference>
<dbReference type="Proteomes" id="UP001058739">
    <property type="component" value="Chromosome 02"/>
</dbReference>
<evidence type="ECO:0000256" key="1">
    <source>
        <dbReference type="ARBA" id="ARBA00023015"/>
    </source>
</evidence>
<dbReference type="Gene3D" id="1.10.260.40">
    <property type="entry name" value="lambda repressor-like DNA-binding domains"/>
    <property type="match status" value="1"/>
</dbReference>
<dbReference type="PROSITE" id="PS50932">
    <property type="entry name" value="HTH_LACI_2"/>
    <property type="match status" value="1"/>
</dbReference>
<evidence type="ECO:0000313" key="5">
    <source>
        <dbReference type="EMBL" id="UWL61786.1"/>
    </source>
</evidence>
<dbReference type="InterPro" id="IPR000843">
    <property type="entry name" value="HTH_LacI"/>
</dbReference>
<feature type="domain" description="HTH lacI-type" evidence="4">
    <location>
        <begin position="5"/>
        <end position="62"/>
    </location>
</feature>
<dbReference type="SMART" id="SM00354">
    <property type="entry name" value="HTH_LACI"/>
    <property type="match status" value="1"/>
</dbReference>
<dbReference type="PANTHER" id="PTHR30146:SF109">
    <property type="entry name" value="HTH-TYPE TRANSCRIPTIONAL REGULATOR GALS"/>
    <property type="match status" value="1"/>
</dbReference>
<sequence>MRRRPTQRDVALKAGVSQATVSMVLGGANTPSTISAETVGRIHEAVKQLGYVPNRFAQALKTRKTMTIACIVPDITNPFYPGLVRGVQKVAQDNNYDVITANTDGEQEREQHFLQWAREGRVDGVIGVFFSLRAVDFVEVLDAGVPVVRIESSLKTGGPLAIDDIFIDNKAASKAMVESLIRSGRHRIAMVAGRGGPQRMRMDGYLEAVMEAALEPLVIVDDAFNDAGGFRAAEKVLASNFDPNAIFAANDLMAIGVMQALQERGITIPDDIAVAGFDDIPAARLVSPPLSTVSQFQERIGEKAAAMLIERLNGNRNGEGVAYEMPFQLVERKSV</sequence>
<dbReference type="Pfam" id="PF13377">
    <property type="entry name" value="Peripla_BP_3"/>
    <property type="match status" value="1"/>
</dbReference>
<dbReference type="InterPro" id="IPR028082">
    <property type="entry name" value="Peripla_BP_I"/>
</dbReference>
<dbReference type="EMBL" id="CP099968">
    <property type="protein sequence ID" value="UWL61786.1"/>
    <property type="molecule type" value="Genomic_DNA"/>
</dbReference>
<dbReference type="InterPro" id="IPR046335">
    <property type="entry name" value="LacI/GalR-like_sensor"/>
</dbReference>
<name>A0ABY5UFX6_9HYPH</name>
<dbReference type="RefSeq" id="WP_119039466.1">
    <property type="nucleotide sequence ID" value="NZ_CP099968.1"/>
</dbReference>
<keyword evidence="1" id="KW-0805">Transcription regulation</keyword>
<protein>
    <submittedName>
        <fullName evidence="5">LacI family transcriptional regulator</fullName>
    </submittedName>
</protein>
<dbReference type="InterPro" id="IPR010982">
    <property type="entry name" value="Lambda_DNA-bd_dom_sf"/>
</dbReference>
<accession>A0ABY5UFX6</accession>
<evidence type="ECO:0000256" key="2">
    <source>
        <dbReference type="ARBA" id="ARBA00023125"/>
    </source>
</evidence>
<evidence type="ECO:0000313" key="6">
    <source>
        <dbReference type="Proteomes" id="UP001058739"/>
    </source>
</evidence>
<dbReference type="Pfam" id="PF00356">
    <property type="entry name" value="LacI"/>
    <property type="match status" value="1"/>
</dbReference>
<dbReference type="Gene3D" id="3.40.50.2300">
    <property type="match status" value="2"/>
</dbReference>
<dbReference type="SUPFAM" id="SSF47413">
    <property type="entry name" value="lambda repressor-like DNA-binding domains"/>
    <property type="match status" value="1"/>
</dbReference>
<evidence type="ECO:0000259" key="4">
    <source>
        <dbReference type="PROSITE" id="PS50932"/>
    </source>
</evidence>
<gene>
    <name evidence="5" type="ORF">NIK97_18055</name>
</gene>
<dbReference type="SUPFAM" id="SSF53822">
    <property type="entry name" value="Periplasmic binding protein-like I"/>
    <property type="match status" value="1"/>
</dbReference>